<organism evidence="4 5">
    <name type="scientific">Thauera humireducens</name>
    <dbReference type="NCBI Taxonomy" id="1134435"/>
    <lineage>
        <taxon>Bacteria</taxon>
        <taxon>Pseudomonadati</taxon>
        <taxon>Pseudomonadota</taxon>
        <taxon>Betaproteobacteria</taxon>
        <taxon>Rhodocyclales</taxon>
        <taxon>Zoogloeaceae</taxon>
        <taxon>Thauera</taxon>
    </lineage>
</organism>
<dbReference type="Proteomes" id="UP000036902">
    <property type="component" value="Chromosome"/>
</dbReference>
<sequence>MNPLPEPPSASPAPPVPCRRPWARVRAVGGGALRALVLLWIVFAGVLLLVRHVVLPSVGEFRAEIAAAANKALGLPVAIDAIEGRWDGWRPRLVLQRVSFTDEAGQAVLQLPRVDATLAWSSLLRLQPHFHRLEIASPEIALRREPDGRLRVAGLAVSAGGERDSGTLDWLLAQRQIVIHDARVRWDDRLRGAPELLLEQVEFRLDQRLGPRRFALRAQPPQALASTLDVRGELRRFDPASPLASTGRLYVSLDRADLGGWRPWVDYPLPLEGVGGVRAWLESHTESRFDFSRGLDFARAPARGLSVAADLALDGVRTRLGETLPVLELERLDGHLSVDVEPDGYKVATRGLAFRTGDGVALAPTDLDLAFRNRDGGGGGSLAANQLDFPVLARLAAHLPLSDGVREQLAGLAPQGVLSALRLRWQGDPAAPDNWGVSARFAGLGLAARDSLPGLGGLSGSLDGDERGGRYRLDSRDAHIDLPEVFESGRLAFAQLRAEGGWQRRDGRLEITLDSARFENVDAAGTASGVYRPQPDGAGEIDLQARLSRAEGTSVWRYLPRVVNQDTHEWVRRAIRRAEVPEANLRLRGALDDFPFREGGGEFRVTIRVVDALLDYAPGWPSIDGIFGEVRFEGPGLRIEAARGRILGVALSEVVAEVPDLDAMPSPVMRIAGKAAGPTAEFLRFVSESPVSARIGGFTEGMRAEGRGALDLRLALPLKEMDASTVDGEFRFGANRLWLVEGLPVLEDAGGRLRFTADSLSMPEARAQFLGAPARITARTQPDGVVRFDAGGALNASALAAVWDLPVADHLSGSAPWRAVVQIDKGATRLDVDSELADLSSSLPAPLNKRAGERWPLRVRFEAPAEATAKRPPRTLMLSLSDWLKAELEWPGDGTPVRGGLGLNAAAREPLRMAERGLMVAATFESLDADAWRRVLDTGSDAPSAGVGAAGSLPLAGVSVQAGQLQAFGQQLKDFSLRAVADEGGWKARLASDRAVGELDWRDAGAGALHARLDQLRVGDAQEGDGERTAPGAESANDEDQTPPRHLPALDVVAERFVLRGKELGRLQLFARNRAGVWQLERLDVANADGRLRGSGEWRTAGRQATALDFNLETADIGRFAKRLGYDEVVRGGKATLSGRLDWQGAPTRIDYPTLGGSMKLRAEAGQFNKLEPGVGRLLGILSLQSLPRRITLDFRDVFSEGFAFDGISGSIDVVRGVMRTEDLEIRGPAARVRMRGATDVQAETQDLRVAVQPTLSESVAIGAAAGLLNPVAGVVTYLAQKALSDPIEKLFAYEYAITGSWDDPQVQRISATQPAPAQ</sequence>
<dbReference type="InterPro" id="IPR011836">
    <property type="entry name" value="YhdP"/>
</dbReference>
<dbReference type="STRING" id="1134435.AC731_019260"/>
<keyword evidence="2" id="KW-0812">Transmembrane</keyword>
<keyword evidence="2" id="KW-1133">Transmembrane helix</keyword>
<dbReference type="InterPro" id="IPR025263">
    <property type="entry name" value="YhdP_central"/>
</dbReference>
<dbReference type="PANTHER" id="PTHR38690:SF1">
    <property type="entry name" value="PROTEASE"/>
    <property type="match status" value="1"/>
</dbReference>
<evidence type="ECO:0000259" key="3">
    <source>
        <dbReference type="Pfam" id="PF13116"/>
    </source>
</evidence>
<reference evidence="5" key="1">
    <citation type="submission" date="2016-03" db="EMBL/GenBank/DDBJ databases">
        <authorList>
            <person name="Ma C."/>
            <person name="Zhou S."/>
            <person name="Yang G."/>
        </authorList>
    </citation>
    <scope>NUCLEOTIDE SEQUENCE [LARGE SCALE GENOMIC DNA]</scope>
    <source>
        <strain evidence="5">SgZ-1</strain>
    </source>
</reference>
<dbReference type="RefSeq" id="WP_048708516.1">
    <property type="nucleotide sequence ID" value="NZ_CP014646.1"/>
</dbReference>
<accession>A0A127KA98</accession>
<evidence type="ECO:0000313" key="4">
    <source>
        <dbReference type="EMBL" id="AMO38890.1"/>
    </source>
</evidence>
<dbReference type="KEGG" id="thu:AC731_019260"/>
<dbReference type="PANTHER" id="PTHR38690">
    <property type="entry name" value="PROTEASE-RELATED"/>
    <property type="match status" value="1"/>
</dbReference>
<evidence type="ECO:0000256" key="2">
    <source>
        <dbReference type="SAM" id="Phobius"/>
    </source>
</evidence>
<gene>
    <name evidence="4" type="ORF">AC731_019260</name>
</gene>
<feature type="region of interest" description="Disordered" evidence="1">
    <location>
        <begin position="1017"/>
        <end position="1047"/>
    </location>
</feature>
<feature type="domain" description="YhdP central" evidence="3">
    <location>
        <begin position="27"/>
        <end position="1307"/>
    </location>
</feature>
<dbReference type="Pfam" id="PF13116">
    <property type="entry name" value="YhdP"/>
    <property type="match status" value="1"/>
</dbReference>
<keyword evidence="2" id="KW-0472">Membrane</keyword>
<keyword evidence="5" id="KW-1185">Reference proteome</keyword>
<feature type="transmembrane region" description="Helical" evidence="2">
    <location>
        <begin position="27"/>
        <end position="50"/>
    </location>
</feature>
<dbReference type="NCBIfam" id="TIGR02099">
    <property type="entry name" value="YhdP family protein"/>
    <property type="match status" value="1"/>
</dbReference>
<dbReference type="EMBL" id="CP014646">
    <property type="protein sequence ID" value="AMO38890.1"/>
    <property type="molecule type" value="Genomic_DNA"/>
</dbReference>
<evidence type="ECO:0000256" key="1">
    <source>
        <dbReference type="SAM" id="MobiDB-lite"/>
    </source>
</evidence>
<evidence type="ECO:0000313" key="5">
    <source>
        <dbReference type="Proteomes" id="UP000036902"/>
    </source>
</evidence>
<proteinExistence type="predicted"/>
<protein>
    <submittedName>
        <fullName evidence="4">TIGR02099 family protein</fullName>
    </submittedName>
</protein>
<name>A0A127KA98_9RHOO</name>